<dbReference type="PROSITE" id="PS00387">
    <property type="entry name" value="PPASE"/>
    <property type="match status" value="1"/>
</dbReference>
<evidence type="ECO:0000256" key="2">
    <source>
        <dbReference type="ARBA" id="ARBA00006220"/>
    </source>
</evidence>
<dbReference type="VEuPathDB" id="FungiDB:C5L36_0A09450"/>
<evidence type="ECO:0000256" key="5">
    <source>
        <dbReference type="ARBA" id="ARBA00022801"/>
    </source>
</evidence>
<evidence type="ECO:0000256" key="6">
    <source>
        <dbReference type="ARBA" id="ARBA00022842"/>
    </source>
</evidence>
<evidence type="ECO:0000256" key="4">
    <source>
        <dbReference type="ARBA" id="ARBA00022723"/>
    </source>
</evidence>
<dbReference type="AlphaFoldDB" id="A0A1Z8JJA1"/>
<evidence type="ECO:0000256" key="3">
    <source>
        <dbReference type="ARBA" id="ARBA00012146"/>
    </source>
</evidence>
<comment type="cofactor">
    <cofactor evidence="1">
        <name>Mg(2+)</name>
        <dbReference type="ChEBI" id="CHEBI:18420"/>
    </cofactor>
</comment>
<dbReference type="EMBL" id="NHMM01000007">
    <property type="protein sequence ID" value="OUT20660.1"/>
    <property type="molecule type" value="Genomic_DNA"/>
</dbReference>
<dbReference type="Proteomes" id="UP000195871">
    <property type="component" value="Unassembled WGS sequence"/>
</dbReference>
<protein>
    <recommendedName>
        <fullName evidence="3">inorganic diphosphatase</fullName>
        <ecNumber evidence="3">3.6.1.1</ecNumber>
    </recommendedName>
    <alternativeName>
        <fullName evidence="7">Pyrophosphate phospho-hydrolase</fullName>
    </alternativeName>
</protein>
<dbReference type="SUPFAM" id="SSF50324">
    <property type="entry name" value="Inorganic pyrophosphatase"/>
    <property type="match status" value="1"/>
</dbReference>
<comment type="similarity">
    <text evidence="2">Belongs to the PPase family.</text>
</comment>
<keyword evidence="6" id="KW-0460">Magnesium</keyword>
<dbReference type="InterPro" id="IPR036649">
    <property type="entry name" value="Pyrophosphatase_sf"/>
</dbReference>
<proteinExistence type="inferred from homology"/>
<accession>A0A1Z8JJA1</accession>
<keyword evidence="5" id="KW-0378">Hydrolase</keyword>
<dbReference type="PANTHER" id="PTHR10286">
    <property type="entry name" value="INORGANIC PYROPHOSPHATASE"/>
    <property type="match status" value="1"/>
</dbReference>
<dbReference type="InterPro" id="IPR008162">
    <property type="entry name" value="Pyrophosphatase"/>
</dbReference>
<evidence type="ECO:0000313" key="8">
    <source>
        <dbReference type="EMBL" id="OUT20660.1"/>
    </source>
</evidence>
<comment type="caution">
    <text evidence="8">The sequence shown here is derived from an EMBL/GenBank/DDBJ whole genome shotgun (WGS) entry which is preliminary data.</text>
</comment>
<dbReference type="GO" id="GO:0006796">
    <property type="term" value="P:phosphate-containing compound metabolic process"/>
    <property type="evidence" value="ECO:0007669"/>
    <property type="project" value="InterPro"/>
</dbReference>
<evidence type="ECO:0000256" key="7">
    <source>
        <dbReference type="ARBA" id="ARBA00032535"/>
    </source>
</evidence>
<dbReference type="Gene3D" id="3.90.80.10">
    <property type="entry name" value="Inorganic pyrophosphatase"/>
    <property type="match status" value="1"/>
</dbReference>
<dbReference type="CDD" id="cd00412">
    <property type="entry name" value="pyrophosphatase"/>
    <property type="match status" value="1"/>
</dbReference>
<dbReference type="Pfam" id="PF00719">
    <property type="entry name" value="Pyrophosphatase"/>
    <property type="match status" value="1"/>
</dbReference>
<dbReference type="GO" id="GO:0000287">
    <property type="term" value="F:magnesium ion binding"/>
    <property type="evidence" value="ECO:0007669"/>
    <property type="project" value="InterPro"/>
</dbReference>
<dbReference type="EC" id="3.6.1.1" evidence="3"/>
<evidence type="ECO:0000313" key="9">
    <source>
        <dbReference type="Proteomes" id="UP000195871"/>
    </source>
</evidence>
<dbReference type="GO" id="GO:0005737">
    <property type="term" value="C:cytoplasm"/>
    <property type="evidence" value="ECO:0007669"/>
    <property type="project" value="InterPro"/>
</dbReference>
<evidence type="ECO:0000256" key="1">
    <source>
        <dbReference type="ARBA" id="ARBA00001946"/>
    </source>
</evidence>
<sequence length="297" mass="33306">MLGRVARCFSTLKIAGKYTPEFKIYKTNEATGKSESFFHDVPINLNKTDGTLDMIVEIPRYEQGKFEISKDIPYNPIVQDTKKGKLRFINNIYPFHGYPCNYGAIPQTWEHPAKASEINGDKVFGDNDPLDICEISSTVEPAIVGSLKKVKILGCLAMIDDGELDWKLLAIDVKDKLSNDLHDISDLDPKMPLLLDSLKSWFKNYKLPMGKPENEFAFNSEWLGRDKALIVVEECHANWKALISGNIKSETYPLIINSTLGNTAGFVKSPANPPELAPSTSDAPVPLEAREIFYYRS</sequence>
<dbReference type="GO" id="GO:0004427">
    <property type="term" value="F:inorganic diphosphate phosphatase activity"/>
    <property type="evidence" value="ECO:0007669"/>
    <property type="project" value="UniProtKB-EC"/>
</dbReference>
<gene>
    <name evidence="8" type="ORF">CAS74_004325</name>
</gene>
<keyword evidence="4" id="KW-0479">Metal-binding</keyword>
<name>A0A1Z8JJA1_PICKU</name>
<reference evidence="8 9" key="1">
    <citation type="submission" date="2017-05" db="EMBL/GenBank/DDBJ databases">
        <title>The Genome Sequence of Candida krusei Ckrusei653.</title>
        <authorList>
            <person name="Cuomo C."/>
            <person name="Forche A."/>
            <person name="Young S."/>
            <person name="Abouelleil A."/>
            <person name="Cao P."/>
            <person name="Chapman S."/>
            <person name="Cusick C."/>
            <person name="Shea T."/>
            <person name="Nusbaum C."/>
            <person name="Birren B."/>
        </authorList>
    </citation>
    <scope>NUCLEOTIDE SEQUENCE [LARGE SCALE GENOMIC DNA]</scope>
    <source>
        <strain evidence="8 9">Ckrusei653</strain>
    </source>
</reference>
<organism evidence="8 9">
    <name type="scientific">Pichia kudriavzevii</name>
    <name type="common">Yeast</name>
    <name type="synonym">Issatchenkia orientalis</name>
    <dbReference type="NCBI Taxonomy" id="4909"/>
    <lineage>
        <taxon>Eukaryota</taxon>
        <taxon>Fungi</taxon>
        <taxon>Dikarya</taxon>
        <taxon>Ascomycota</taxon>
        <taxon>Saccharomycotina</taxon>
        <taxon>Pichiomycetes</taxon>
        <taxon>Pichiales</taxon>
        <taxon>Pichiaceae</taxon>
        <taxon>Pichia</taxon>
    </lineage>
</organism>